<comment type="caution">
    <text evidence="1">The sequence shown here is derived from an EMBL/GenBank/DDBJ whole genome shotgun (WGS) entry which is preliminary data.</text>
</comment>
<keyword evidence="2" id="KW-1185">Reference proteome</keyword>
<accession>A0ABP8KDS0</accession>
<reference evidence="2" key="1">
    <citation type="journal article" date="2019" name="Int. J. Syst. Evol. Microbiol.">
        <title>The Global Catalogue of Microorganisms (GCM) 10K type strain sequencing project: providing services to taxonomists for standard genome sequencing and annotation.</title>
        <authorList>
            <consortium name="The Broad Institute Genomics Platform"/>
            <consortium name="The Broad Institute Genome Sequencing Center for Infectious Disease"/>
            <person name="Wu L."/>
            <person name="Ma J."/>
        </authorList>
    </citation>
    <scope>NUCLEOTIDE SEQUENCE [LARGE SCALE GENOMIC DNA]</scope>
    <source>
        <strain evidence="2">JCM 17925</strain>
    </source>
</reference>
<gene>
    <name evidence="1" type="ORF">GCM10023187_22380</name>
</gene>
<organism evidence="1 2">
    <name type="scientific">Nibrella viscosa</name>
    <dbReference type="NCBI Taxonomy" id="1084524"/>
    <lineage>
        <taxon>Bacteria</taxon>
        <taxon>Pseudomonadati</taxon>
        <taxon>Bacteroidota</taxon>
        <taxon>Cytophagia</taxon>
        <taxon>Cytophagales</taxon>
        <taxon>Spirosomataceae</taxon>
        <taxon>Nibrella</taxon>
    </lineage>
</organism>
<evidence type="ECO:0000313" key="1">
    <source>
        <dbReference type="EMBL" id="GAA4404705.1"/>
    </source>
</evidence>
<protein>
    <recommendedName>
        <fullName evidence="3">DUF2490 domain-containing protein</fullName>
    </recommendedName>
</protein>
<evidence type="ECO:0008006" key="3">
    <source>
        <dbReference type="Google" id="ProtNLM"/>
    </source>
</evidence>
<name>A0ABP8KDS0_9BACT</name>
<dbReference type="EMBL" id="BAABHB010000003">
    <property type="protein sequence ID" value="GAA4404705.1"/>
    <property type="molecule type" value="Genomic_DNA"/>
</dbReference>
<proteinExistence type="predicted"/>
<dbReference type="Proteomes" id="UP001500936">
    <property type="component" value="Unassembled WGS sequence"/>
</dbReference>
<evidence type="ECO:0000313" key="2">
    <source>
        <dbReference type="Proteomes" id="UP001500936"/>
    </source>
</evidence>
<sequence length="307" mass="35147">MVDNQSARHYIYPTGLPMNRYISLLLYFALFLPAVSSAQSLYDYYLPGKERRNLEKWSFKNGYQVTERWYLAGEGFLRTDLSRLDNSFNGLISTQSVTRTGWSALIGFTDRDRWGLEWGYARSPINSSLIINSQPSFAIRLENEKNGFVFRSRYMILSTSRKERRSGFWLTAGAWLVPNAGNVRNRFTLEGLGYRGFRQAPDTLLLISRTATSREPSGLLELGLEYNVRISGRWDVGVVARRNWGIGNSLATDLTYRVNTHPYQTASLRANGDGMTLGFAVRYTYTARYNIKTKNLYDLQGKLPTKK</sequence>